<dbReference type="GO" id="GO:0003824">
    <property type="term" value="F:catalytic activity"/>
    <property type="evidence" value="ECO:0007669"/>
    <property type="project" value="InterPro"/>
</dbReference>
<dbReference type="Pfam" id="PF00561">
    <property type="entry name" value="Abhydrolase_1"/>
    <property type="match status" value="1"/>
</dbReference>
<dbReference type="PANTHER" id="PTHR43194">
    <property type="entry name" value="HYDROLASE ALPHA/BETA FOLD FAMILY"/>
    <property type="match status" value="1"/>
</dbReference>
<organism evidence="2 3">
    <name type="scientific">Gordonia westfalica</name>
    <dbReference type="NCBI Taxonomy" id="158898"/>
    <lineage>
        <taxon>Bacteria</taxon>
        <taxon>Bacillati</taxon>
        <taxon>Actinomycetota</taxon>
        <taxon>Actinomycetes</taxon>
        <taxon>Mycobacteriales</taxon>
        <taxon>Gordoniaceae</taxon>
        <taxon>Gordonia</taxon>
    </lineage>
</organism>
<accession>A0A1H2IWT8</accession>
<name>A0A1H2IWT8_9ACTN</name>
<dbReference type="PRINTS" id="PR00111">
    <property type="entry name" value="ABHYDROLASE"/>
</dbReference>
<dbReference type="RefSeq" id="WP_074849926.1">
    <property type="nucleotide sequence ID" value="NZ_FNLM01000034.1"/>
</dbReference>
<dbReference type="InterPro" id="IPR000639">
    <property type="entry name" value="Epox_hydrolase-like"/>
</dbReference>
<reference evidence="2 3" key="1">
    <citation type="submission" date="2016-10" db="EMBL/GenBank/DDBJ databases">
        <authorList>
            <person name="de Groot N.N."/>
        </authorList>
    </citation>
    <scope>NUCLEOTIDE SEQUENCE [LARGE SCALE GENOMIC DNA]</scope>
    <source>
        <strain evidence="2 3">DSM 44215</strain>
    </source>
</reference>
<dbReference type="OrthoDB" id="63519at2"/>
<gene>
    <name evidence="2" type="ORF">SAMN04488548_1341521</name>
</gene>
<dbReference type="AlphaFoldDB" id="A0A1H2IWT8"/>
<dbReference type="STRING" id="158898.SAMN04488548_1341521"/>
<evidence type="ECO:0000313" key="3">
    <source>
        <dbReference type="Proteomes" id="UP000183180"/>
    </source>
</evidence>
<dbReference type="PANTHER" id="PTHR43194:SF2">
    <property type="entry name" value="PEROXISOMAL MEMBRANE PROTEIN LPX1"/>
    <property type="match status" value="1"/>
</dbReference>
<feature type="domain" description="AB hydrolase-1" evidence="1">
    <location>
        <begin position="40"/>
        <end position="272"/>
    </location>
</feature>
<evidence type="ECO:0000259" key="1">
    <source>
        <dbReference type="Pfam" id="PF00561"/>
    </source>
</evidence>
<dbReference type="SUPFAM" id="SSF53474">
    <property type="entry name" value="alpha/beta-Hydrolases"/>
    <property type="match status" value="1"/>
</dbReference>
<protein>
    <submittedName>
        <fullName evidence="2">Pimeloyl-ACP methyl ester carboxylesterase</fullName>
    </submittedName>
</protein>
<proteinExistence type="predicted"/>
<dbReference type="InterPro" id="IPR029058">
    <property type="entry name" value="AB_hydrolase_fold"/>
</dbReference>
<dbReference type="Proteomes" id="UP000183180">
    <property type="component" value="Unassembled WGS sequence"/>
</dbReference>
<dbReference type="InterPro" id="IPR000073">
    <property type="entry name" value="AB_hydrolase_1"/>
</dbReference>
<evidence type="ECO:0000313" key="2">
    <source>
        <dbReference type="EMBL" id="SDU48620.1"/>
    </source>
</evidence>
<dbReference type="EMBL" id="FNLM01000034">
    <property type="protein sequence ID" value="SDU48620.1"/>
    <property type="molecule type" value="Genomic_DNA"/>
</dbReference>
<dbReference type="PRINTS" id="PR00412">
    <property type="entry name" value="EPOXHYDRLASE"/>
</dbReference>
<dbReference type="Gene3D" id="3.40.50.1820">
    <property type="entry name" value="alpha/beta hydrolase"/>
    <property type="match status" value="1"/>
</dbReference>
<dbReference type="InterPro" id="IPR050228">
    <property type="entry name" value="Carboxylesterase_BioH"/>
</dbReference>
<sequence length="296" mass="32241">MRTSRDGKVKTSSTTRLRGDGIQLAADVWEPSDPPIGIALLLHGGGQTRHSWQRTGARLAEHGWRALTIDARGHGDSDWSDDGDYSHDAHARDLRCIVDDLGEPPVLVGASMGGLASLHAVGADPTIARGLVLVDITPTAEPAGIAKITGFMRDGLDGFDSLQDALDAVVAYNPHRSRPPRIEGLRKNLRERDGRWYWHWDPRMLASHDHLEHTAADREERAREAARGVRVPTLLIRGKQSDVVSDEGARELLELIPDARYIDVTGAGHMVSGDDNDVLSSGLVDFLGDVASTTRR</sequence>